<dbReference type="InterPro" id="IPR001854">
    <property type="entry name" value="Ribosomal_uL29"/>
</dbReference>
<reference evidence="15" key="5">
    <citation type="submission" date="2019-05" db="EMBL/GenBank/DDBJ databases">
        <authorList>
            <person name="Hibberd M."/>
        </authorList>
    </citation>
    <scope>NUCLEOTIDE SEQUENCE</scope>
    <source>
        <strain evidence="15">Haemophilus_influenzae_BgEED16</strain>
    </source>
</reference>
<evidence type="ECO:0000313" key="9">
    <source>
        <dbReference type="EMBL" id="PRJ67607.1"/>
    </source>
</evidence>
<reference evidence="14 21" key="3">
    <citation type="submission" date="2018-06" db="EMBL/GenBank/DDBJ databases">
        <authorList>
            <consortium name="Pathogen Informatics"/>
            <person name="Doyle S."/>
        </authorList>
    </citation>
    <scope>NUCLEOTIDE SEQUENCE [LARGE SCALE GENOMIC DNA]</scope>
    <source>
        <strain evidence="14 21">NCTC11872</strain>
    </source>
</reference>
<evidence type="ECO:0000313" key="6">
    <source>
        <dbReference type="EMBL" id="CAH0448448.1"/>
    </source>
</evidence>
<dbReference type="Proteomes" id="UP000238532">
    <property type="component" value="Unassembled WGS sequence"/>
</dbReference>
<evidence type="ECO:0000313" key="15">
    <source>
        <dbReference type="EMBL" id="VTX57905.1"/>
    </source>
</evidence>
<evidence type="ECO:0000313" key="10">
    <source>
        <dbReference type="EMBL" id="PRK67359.1"/>
    </source>
</evidence>
<evidence type="ECO:0000313" key="17">
    <source>
        <dbReference type="Proteomes" id="UP000238532"/>
    </source>
</evidence>
<evidence type="ECO:0000313" key="11">
    <source>
        <dbReference type="EMBL" id="PRL93090.1"/>
    </source>
</evidence>
<dbReference type="GeneID" id="93219825"/>
<dbReference type="InterPro" id="IPR050063">
    <property type="entry name" value="Ribosomal_protein_uL29"/>
</dbReference>
<dbReference type="EMBL" id="UASK01000006">
    <property type="protein sequence ID" value="SPX42010.1"/>
    <property type="molecule type" value="Genomic_DNA"/>
</dbReference>
<evidence type="ECO:0000256" key="3">
    <source>
        <dbReference type="ARBA" id="ARBA00023274"/>
    </source>
</evidence>
<dbReference type="EMBL" id="OV040584">
    <property type="protein sequence ID" value="CAH0448448.1"/>
    <property type="molecule type" value="Genomic_DNA"/>
</dbReference>
<dbReference type="EMBL" id="QVJI01000001">
    <property type="protein sequence ID" value="RFN65363.1"/>
    <property type="molecule type" value="Genomic_DNA"/>
</dbReference>
<dbReference type="RefSeq" id="WP_005625888.1">
    <property type="nucleotide sequence ID" value="NZ_AP018764.1"/>
</dbReference>
<evidence type="ECO:0000256" key="5">
    <source>
        <dbReference type="HAMAP-Rule" id="MF_00374"/>
    </source>
</evidence>
<dbReference type="KEGG" id="hih:NF38_01020"/>
<dbReference type="EMBL" id="MZHU01000003">
    <property type="protein sequence ID" value="PRK67359.1"/>
    <property type="molecule type" value="Genomic_DNA"/>
</dbReference>
<dbReference type="SUPFAM" id="SSF46561">
    <property type="entry name" value="Ribosomal protein L29 (L29p)"/>
    <property type="match status" value="1"/>
</dbReference>
<evidence type="ECO:0000313" key="20">
    <source>
        <dbReference type="Proteomes" id="UP000238866"/>
    </source>
</evidence>
<organism evidence="10">
    <name type="scientific">Haemophilus influenzae</name>
    <dbReference type="NCBI Taxonomy" id="727"/>
    <lineage>
        <taxon>Bacteria</taxon>
        <taxon>Pseudomonadati</taxon>
        <taxon>Pseudomonadota</taxon>
        <taxon>Gammaproteobacteria</taxon>
        <taxon>Pasteurellales</taxon>
        <taxon>Pasteurellaceae</taxon>
        <taxon>Haemophilus</taxon>
    </lineage>
</organism>
<evidence type="ECO:0000313" key="18">
    <source>
        <dbReference type="Proteomes" id="UP000238666"/>
    </source>
</evidence>
<evidence type="ECO:0000313" key="22">
    <source>
        <dbReference type="Proteomes" id="UP000837924"/>
    </source>
</evidence>
<dbReference type="Proteomes" id="UP000050700">
    <property type="component" value="Unassembled WGS sequence"/>
</dbReference>
<dbReference type="Proteomes" id="UP000837924">
    <property type="component" value="Chromosome"/>
</dbReference>
<name>A0A0D0H1H7_HAEIF</name>
<keyword evidence="2 5" id="KW-0689">Ribosomal protein</keyword>
<reference evidence="13" key="4">
    <citation type="submission" date="2018-08" db="EMBL/GenBank/DDBJ databases">
        <title>Antagonistic pleiotropy in the bifunctional surface protein FadL/P1 during adaptation of Haemophilus influenzae to chronic lung infection associated with COPD.</title>
        <authorList>
            <person name="Moleres J."/>
            <person name="Ehrlich R."/>
        </authorList>
    </citation>
    <scope>NUCLEOTIDE SEQUENCE [LARGE SCALE GENOMIC DNA]</scope>
    <source>
        <strain evidence="13">P668-6062</strain>
    </source>
</reference>
<dbReference type="KEGG" id="hiw:NTHI477_00921"/>
<evidence type="ECO:0000313" key="16">
    <source>
        <dbReference type="Proteomes" id="UP000050700"/>
    </source>
</evidence>
<dbReference type="GO" id="GO:0006412">
    <property type="term" value="P:translation"/>
    <property type="evidence" value="ECO:0007669"/>
    <property type="project" value="UniProtKB-UniRule"/>
</dbReference>
<dbReference type="Proteomes" id="UP000249936">
    <property type="component" value="Unassembled WGS sequence"/>
</dbReference>
<accession>A0A0D0H1H7</accession>
<dbReference type="EMBL" id="MZLD01000053">
    <property type="protein sequence ID" value="PRM18150.1"/>
    <property type="molecule type" value="Genomic_DNA"/>
</dbReference>
<dbReference type="NCBIfam" id="TIGR00012">
    <property type="entry name" value="L29"/>
    <property type="match status" value="1"/>
</dbReference>
<evidence type="ECO:0000313" key="7">
    <source>
        <dbReference type="EMBL" id="KIS34627.1"/>
    </source>
</evidence>
<reference evidence="7 16" key="1">
    <citation type="submission" date="2014-05" db="EMBL/GenBank/DDBJ databases">
        <title>Methylome analysis of the phasevarions of Haemophilus influenzae.</title>
        <authorList>
            <person name="Atack J.M."/>
            <person name="Fox K.L."/>
            <person name="Power P.M."/>
            <person name="Clark T."/>
            <person name="Jurcisek J."/>
            <person name="Korlach J."/>
            <person name="Bakaletz L.O."/>
            <person name="Jennings M.P."/>
        </authorList>
    </citation>
    <scope>NUCLEOTIDE SEQUENCE [LARGE SCALE GENOMIC DNA]</scope>
    <source>
        <strain evidence="7 16">1209</strain>
    </source>
</reference>
<dbReference type="PANTHER" id="PTHR10916">
    <property type="entry name" value="60S RIBOSOMAL PROTEIN L35/50S RIBOSOMAL PROTEIN L29"/>
    <property type="match status" value="1"/>
</dbReference>
<dbReference type="KEGG" id="hix:NTHI723_00825"/>
<dbReference type="HAMAP" id="MF_00374">
    <property type="entry name" value="Ribosomal_uL29"/>
    <property type="match status" value="1"/>
</dbReference>
<evidence type="ECO:0000313" key="13">
    <source>
        <dbReference type="EMBL" id="RFN65363.1"/>
    </source>
</evidence>
<dbReference type="CDD" id="cd00427">
    <property type="entry name" value="Ribosomal_L29_HIP"/>
    <property type="match status" value="1"/>
</dbReference>
<dbReference type="Pfam" id="PF00831">
    <property type="entry name" value="Ribosomal_L29"/>
    <property type="match status" value="1"/>
</dbReference>
<evidence type="ECO:0000313" key="19">
    <source>
        <dbReference type="Proteomes" id="UP000238753"/>
    </source>
</evidence>
<evidence type="ECO:0000313" key="12">
    <source>
        <dbReference type="EMBL" id="PRM18150.1"/>
    </source>
</evidence>
<gene>
    <name evidence="5 10" type="primary">rpmC</name>
    <name evidence="11" type="ORF">BV022_00150</name>
    <name evidence="8" type="ORF">BV056_00196</name>
    <name evidence="9" type="ORF">BV102_01115</name>
    <name evidence="10" type="ORF">BV163_00214</name>
    <name evidence="12" type="ORF">BVZ99_01234</name>
    <name evidence="15" type="ORF">CAGEJMGA_00713</name>
    <name evidence="13" type="ORF">CH627_00830</name>
    <name evidence="6" type="ORF">KRLU271_LOCUS204</name>
    <name evidence="14" type="ORF">NCTC11872_01636</name>
    <name evidence="7" type="ORF">NTHI1209_00229</name>
</gene>
<dbReference type="Proteomes" id="UP000658741">
    <property type="component" value="Unassembled WGS sequence"/>
</dbReference>
<dbReference type="OMA" id="RFQMATS"/>
<dbReference type="GO" id="GO:0003735">
    <property type="term" value="F:structural constituent of ribosome"/>
    <property type="evidence" value="ECO:0007669"/>
    <property type="project" value="InterPro"/>
</dbReference>
<proteinExistence type="inferred from homology"/>
<evidence type="ECO:0000256" key="4">
    <source>
        <dbReference type="ARBA" id="ARBA00035204"/>
    </source>
</evidence>
<dbReference type="EMBL" id="JMQP01000002">
    <property type="protein sequence ID" value="KIS34627.1"/>
    <property type="molecule type" value="Genomic_DNA"/>
</dbReference>
<reference evidence="6" key="7">
    <citation type="submission" date="2024-01" db="EMBL/GenBank/DDBJ databases">
        <authorList>
            <person name="Riesbeck K."/>
        </authorList>
    </citation>
    <scope>NUCLEOTIDE SEQUENCE</scope>
    <source>
        <strain evidence="6">KR271</strain>
    </source>
</reference>
<dbReference type="InterPro" id="IPR036049">
    <property type="entry name" value="Ribosomal_uL29_sf"/>
</dbReference>
<reference evidence="18 20" key="2">
    <citation type="submission" date="2017-02" db="EMBL/GenBank/DDBJ databases">
        <title>Haemophilus influenzae in COPD genome sequencing project.</title>
        <authorList>
            <person name="Murphy T.F."/>
            <person name="Kong Y."/>
            <person name="Nadendla S."/>
            <person name="Tettelin H."/>
            <person name="Pettigrew M."/>
        </authorList>
    </citation>
    <scope>NUCLEOTIDE SEQUENCE [LARGE SCALE GENOMIC DNA]</scope>
    <source>
        <strain evidence="12 20">13P36H1</strain>
        <strain evidence="11 18">19P94H1</strain>
        <strain evidence="8 19">39P1H1</strain>
        <strain evidence="9 17">56P127H1</strain>
        <strain evidence="10">84P15H4</strain>
    </source>
</reference>
<dbReference type="Proteomes" id="UP000238866">
    <property type="component" value="Unassembled WGS sequence"/>
</dbReference>
<dbReference type="EMBL" id="NEBY01000020">
    <property type="protein sequence ID" value="PRJ67607.1"/>
    <property type="molecule type" value="Genomic_DNA"/>
</dbReference>
<dbReference type="PROSITE" id="PS00579">
    <property type="entry name" value="RIBOSOMAL_L29"/>
    <property type="match status" value="1"/>
</dbReference>
<dbReference type="EMBL" id="NEBD01000008">
    <property type="protein sequence ID" value="PRJ26490.1"/>
    <property type="molecule type" value="Genomic_DNA"/>
</dbReference>
<dbReference type="KEGG" id="hic:NTHIC486_00190"/>
<evidence type="ECO:0000313" key="8">
    <source>
        <dbReference type="EMBL" id="PRJ26490.1"/>
    </source>
</evidence>
<dbReference type="PANTHER" id="PTHR10916:SF0">
    <property type="entry name" value="LARGE RIBOSOMAL SUBUNIT PROTEIN UL29C"/>
    <property type="match status" value="1"/>
</dbReference>
<dbReference type="FunFam" id="1.10.287.310:FF:000001">
    <property type="entry name" value="50S ribosomal protein L29"/>
    <property type="match status" value="1"/>
</dbReference>
<evidence type="ECO:0000313" key="14">
    <source>
        <dbReference type="EMBL" id="SPX42010.1"/>
    </source>
</evidence>
<dbReference type="GO" id="GO:0022625">
    <property type="term" value="C:cytosolic large ribosomal subunit"/>
    <property type="evidence" value="ECO:0007669"/>
    <property type="project" value="TreeGrafter"/>
</dbReference>
<dbReference type="InterPro" id="IPR018254">
    <property type="entry name" value="Ribosomal_uL29_CS"/>
</dbReference>
<evidence type="ECO:0000256" key="1">
    <source>
        <dbReference type="ARBA" id="ARBA00009254"/>
    </source>
</evidence>
<dbReference type="EMBL" id="MZKM01000002">
    <property type="protein sequence ID" value="PRL93090.1"/>
    <property type="molecule type" value="Genomic_DNA"/>
</dbReference>
<dbReference type="SMR" id="A0A0D0H1H7"/>
<protein>
    <recommendedName>
        <fullName evidence="4 5">Large ribosomal subunit protein uL29</fullName>
    </recommendedName>
</protein>
<evidence type="ECO:0000313" key="21">
    <source>
        <dbReference type="Proteomes" id="UP000249936"/>
    </source>
</evidence>
<sequence>MKAQDLRTKSVEELNAELVNLLGEQFKLRMQTATGQLQQTHQAKQVRRDIARVKTVLTEKAGE</sequence>
<keyword evidence="3 5" id="KW-0687">Ribonucleoprotein</keyword>
<dbReference type="AlphaFoldDB" id="A0A0D0H1H7"/>
<dbReference type="EMBL" id="CABFLD010000033">
    <property type="protein sequence ID" value="VTX57905.1"/>
    <property type="molecule type" value="Genomic_DNA"/>
</dbReference>
<dbReference type="Gene3D" id="1.10.287.310">
    <property type="match status" value="1"/>
</dbReference>
<reference evidence="22" key="6">
    <citation type="submission" date="2021-11" db="EMBL/GenBank/DDBJ databases">
        <authorList>
            <person name="Riesbeck K."/>
        </authorList>
    </citation>
    <scope>NUCLEOTIDE SEQUENCE [LARGE SCALE GENOMIC DNA]</scope>
</reference>
<evidence type="ECO:0000256" key="2">
    <source>
        <dbReference type="ARBA" id="ARBA00022980"/>
    </source>
</evidence>
<comment type="similarity">
    <text evidence="1 5">Belongs to the universal ribosomal protein uL29 family.</text>
</comment>
<dbReference type="PATRIC" id="fig|727.529.peg.1301"/>